<evidence type="ECO:0000256" key="1">
    <source>
        <dbReference type="SAM" id="Phobius"/>
    </source>
</evidence>
<protein>
    <submittedName>
        <fullName evidence="2">Uncharacterized protein</fullName>
    </submittedName>
</protein>
<dbReference type="EMBL" id="REGN01004145">
    <property type="protein sequence ID" value="RNA18949.1"/>
    <property type="molecule type" value="Genomic_DNA"/>
</dbReference>
<keyword evidence="3" id="KW-1185">Reference proteome</keyword>
<keyword evidence="1" id="KW-1133">Transmembrane helix</keyword>
<evidence type="ECO:0000313" key="2">
    <source>
        <dbReference type="EMBL" id="RNA18949.1"/>
    </source>
</evidence>
<comment type="caution">
    <text evidence="2">The sequence shown here is derived from an EMBL/GenBank/DDBJ whole genome shotgun (WGS) entry which is preliminary data.</text>
</comment>
<dbReference type="Proteomes" id="UP000276133">
    <property type="component" value="Unassembled WGS sequence"/>
</dbReference>
<dbReference type="AlphaFoldDB" id="A0A3M7R670"/>
<evidence type="ECO:0000313" key="3">
    <source>
        <dbReference type="Proteomes" id="UP000276133"/>
    </source>
</evidence>
<sequence length="120" mass="14062">MKFENEFSHIFLKFQSISVNNSNTNVTNFLSNLSTKTHASISLKSCFMNSGPFLCLTVSLVVSVLFFLSDSEDLDKLFLLKFEPVRIKFFKKEKLLISEYINQKFDYFLKNCIIFKYIKI</sequence>
<organism evidence="2 3">
    <name type="scientific">Brachionus plicatilis</name>
    <name type="common">Marine rotifer</name>
    <name type="synonym">Brachionus muelleri</name>
    <dbReference type="NCBI Taxonomy" id="10195"/>
    <lineage>
        <taxon>Eukaryota</taxon>
        <taxon>Metazoa</taxon>
        <taxon>Spiralia</taxon>
        <taxon>Gnathifera</taxon>
        <taxon>Rotifera</taxon>
        <taxon>Eurotatoria</taxon>
        <taxon>Monogononta</taxon>
        <taxon>Pseudotrocha</taxon>
        <taxon>Ploima</taxon>
        <taxon>Brachionidae</taxon>
        <taxon>Brachionus</taxon>
    </lineage>
</organism>
<feature type="transmembrane region" description="Helical" evidence="1">
    <location>
        <begin position="46"/>
        <end position="68"/>
    </location>
</feature>
<proteinExistence type="predicted"/>
<reference evidence="2 3" key="1">
    <citation type="journal article" date="2018" name="Sci. Rep.">
        <title>Genomic signatures of local adaptation to the degree of environmental predictability in rotifers.</title>
        <authorList>
            <person name="Franch-Gras L."/>
            <person name="Hahn C."/>
            <person name="Garcia-Roger E.M."/>
            <person name="Carmona M.J."/>
            <person name="Serra M."/>
            <person name="Gomez A."/>
        </authorList>
    </citation>
    <scope>NUCLEOTIDE SEQUENCE [LARGE SCALE GENOMIC DNA]</scope>
    <source>
        <strain evidence="2">HYR1</strain>
    </source>
</reference>
<accession>A0A3M7R670</accession>
<gene>
    <name evidence="2" type="ORF">BpHYR1_000613</name>
</gene>
<keyword evidence="1" id="KW-0472">Membrane</keyword>
<name>A0A3M7R670_BRAPC</name>
<keyword evidence="1" id="KW-0812">Transmembrane</keyword>